<feature type="compositionally biased region" description="Basic residues" evidence="1">
    <location>
        <begin position="290"/>
        <end position="299"/>
    </location>
</feature>
<dbReference type="GO" id="GO:0005737">
    <property type="term" value="C:cytoplasm"/>
    <property type="evidence" value="ECO:0007669"/>
    <property type="project" value="TreeGrafter"/>
</dbReference>
<feature type="compositionally biased region" description="Basic and acidic residues" evidence="1">
    <location>
        <begin position="183"/>
        <end position="192"/>
    </location>
</feature>
<dbReference type="InterPro" id="IPR052594">
    <property type="entry name" value="J_domain-containing_protein"/>
</dbReference>
<feature type="region of interest" description="Disordered" evidence="1">
    <location>
        <begin position="183"/>
        <end position="241"/>
    </location>
</feature>
<dbReference type="Pfam" id="PF23302">
    <property type="entry name" value="HTH_DNAJC9"/>
    <property type="match status" value="1"/>
</dbReference>
<gene>
    <name evidence="3" type="ORF">BDV28DRAFT_134973</name>
</gene>
<dbReference type="PANTHER" id="PTHR44144:SF1">
    <property type="entry name" value="DNAJ HOMOLOG SUBFAMILY C MEMBER 9"/>
    <property type="match status" value="1"/>
</dbReference>
<dbReference type="PROSITE" id="PS50076">
    <property type="entry name" value="DNAJ_2"/>
    <property type="match status" value="1"/>
</dbReference>
<evidence type="ECO:0000256" key="1">
    <source>
        <dbReference type="SAM" id="MobiDB-lite"/>
    </source>
</evidence>
<dbReference type="SMART" id="SM00271">
    <property type="entry name" value="DnaJ"/>
    <property type="match status" value="1"/>
</dbReference>
<dbReference type="FunFam" id="1.10.287.110:FF:000110">
    <property type="entry name" value="DnaJ domain protein (AFU_orthologue AFUA_2G13210)"/>
    <property type="match status" value="1"/>
</dbReference>
<evidence type="ECO:0000313" key="3">
    <source>
        <dbReference type="EMBL" id="KAE8352520.1"/>
    </source>
</evidence>
<dbReference type="InterPro" id="IPR001623">
    <property type="entry name" value="DnaJ_domain"/>
</dbReference>
<dbReference type="AlphaFoldDB" id="A0A5N6Z8Z1"/>
<organism evidence="3 4">
    <name type="scientific">Aspergillus coremiiformis</name>
    <dbReference type="NCBI Taxonomy" id="138285"/>
    <lineage>
        <taxon>Eukaryota</taxon>
        <taxon>Fungi</taxon>
        <taxon>Dikarya</taxon>
        <taxon>Ascomycota</taxon>
        <taxon>Pezizomycotina</taxon>
        <taxon>Eurotiomycetes</taxon>
        <taxon>Eurotiomycetidae</taxon>
        <taxon>Eurotiales</taxon>
        <taxon>Aspergillaceae</taxon>
        <taxon>Aspergillus</taxon>
        <taxon>Aspergillus subgen. Circumdati</taxon>
    </lineage>
</organism>
<feature type="compositionally biased region" description="Basic and acidic residues" evidence="1">
    <location>
        <begin position="269"/>
        <end position="280"/>
    </location>
</feature>
<accession>A0A5N6Z8Z1</accession>
<dbReference type="Proteomes" id="UP000327118">
    <property type="component" value="Unassembled WGS sequence"/>
</dbReference>
<evidence type="ECO:0000313" key="4">
    <source>
        <dbReference type="Proteomes" id="UP000327118"/>
    </source>
</evidence>
<feature type="compositionally biased region" description="Basic and acidic residues" evidence="1">
    <location>
        <begin position="201"/>
        <end position="221"/>
    </location>
</feature>
<dbReference type="PROSITE" id="PS00636">
    <property type="entry name" value="DNAJ_1"/>
    <property type="match status" value="1"/>
</dbReference>
<dbReference type="InterPro" id="IPR018253">
    <property type="entry name" value="DnaJ_domain_CS"/>
</dbReference>
<name>A0A5N6Z8Z1_9EURO</name>
<evidence type="ECO:0000259" key="2">
    <source>
        <dbReference type="PROSITE" id="PS50076"/>
    </source>
</evidence>
<sequence length="299" mass="34699">MSDEDNIPDIPDEVEAPLETDLYETLGVEGDATADQIKTAYRKLALRHHPDKAPEDEKEEANTKFQQIAFAYAILSDEHRRRRFDLTGSTAEAVDEDDDFNWTEFYREQFSSAVDVKALDRFKKEYQGSEEEERDLLAAFEKYRGDMDKIYESVMLCNVLDDDERFRAIIDKAIADGQVEKYKKYSEESERKRQQRRKRAQKEAKEAEDAAKEIEKEETKTAKVKKGRKKKKKTSALDDSDLVTLIQQRQASRAESFFNRLEEEYAPGKKRAAKFEHPPEEAFEATAARRSSKRKKASV</sequence>
<feature type="region of interest" description="Disordered" evidence="1">
    <location>
        <begin position="269"/>
        <end position="299"/>
    </location>
</feature>
<protein>
    <submittedName>
        <fullName evidence="3">DnaJ domain-containing protein</fullName>
    </submittedName>
</protein>
<feature type="compositionally biased region" description="Basic residues" evidence="1">
    <location>
        <begin position="222"/>
        <end position="234"/>
    </location>
</feature>
<dbReference type="InterPro" id="IPR036869">
    <property type="entry name" value="J_dom_sf"/>
</dbReference>
<dbReference type="SUPFAM" id="SSF46565">
    <property type="entry name" value="Chaperone J-domain"/>
    <property type="match status" value="1"/>
</dbReference>
<feature type="domain" description="J" evidence="2">
    <location>
        <begin position="21"/>
        <end position="88"/>
    </location>
</feature>
<dbReference type="GO" id="GO:0031072">
    <property type="term" value="F:heat shock protein binding"/>
    <property type="evidence" value="ECO:0007669"/>
    <property type="project" value="TreeGrafter"/>
</dbReference>
<dbReference type="OrthoDB" id="110024at2759"/>
<dbReference type="EMBL" id="ML739127">
    <property type="protein sequence ID" value="KAE8352520.1"/>
    <property type="molecule type" value="Genomic_DNA"/>
</dbReference>
<dbReference type="CDD" id="cd06257">
    <property type="entry name" value="DnaJ"/>
    <property type="match status" value="1"/>
</dbReference>
<reference evidence="4" key="1">
    <citation type="submission" date="2019-04" db="EMBL/GenBank/DDBJ databases">
        <title>Friends and foes A comparative genomics studyof 23 Aspergillus species from section Flavi.</title>
        <authorList>
            <consortium name="DOE Joint Genome Institute"/>
            <person name="Kjaerbolling I."/>
            <person name="Vesth T."/>
            <person name="Frisvad J.C."/>
            <person name="Nybo J.L."/>
            <person name="Theobald S."/>
            <person name="Kildgaard S."/>
            <person name="Isbrandt T."/>
            <person name="Kuo A."/>
            <person name="Sato A."/>
            <person name="Lyhne E.K."/>
            <person name="Kogle M.E."/>
            <person name="Wiebenga A."/>
            <person name="Kun R.S."/>
            <person name="Lubbers R.J."/>
            <person name="Makela M.R."/>
            <person name="Barry K."/>
            <person name="Chovatia M."/>
            <person name="Clum A."/>
            <person name="Daum C."/>
            <person name="Haridas S."/>
            <person name="He G."/>
            <person name="LaButti K."/>
            <person name="Lipzen A."/>
            <person name="Mondo S."/>
            <person name="Riley R."/>
            <person name="Salamov A."/>
            <person name="Simmons B.A."/>
            <person name="Magnuson J.K."/>
            <person name="Henrissat B."/>
            <person name="Mortensen U.H."/>
            <person name="Larsen T.O."/>
            <person name="Devries R.P."/>
            <person name="Grigoriev I.V."/>
            <person name="Machida M."/>
            <person name="Baker S.E."/>
            <person name="Andersen M.R."/>
        </authorList>
    </citation>
    <scope>NUCLEOTIDE SEQUENCE [LARGE SCALE GENOMIC DNA]</scope>
    <source>
        <strain evidence="4">CBS 553.77</strain>
    </source>
</reference>
<keyword evidence="4" id="KW-1185">Reference proteome</keyword>
<dbReference type="PRINTS" id="PR00625">
    <property type="entry name" value="JDOMAIN"/>
</dbReference>
<dbReference type="Pfam" id="PF00226">
    <property type="entry name" value="DnaJ"/>
    <property type="match status" value="1"/>
</dbReference>
<dbReference type="PANTHER" id="PTHR44144">
    <property type="entry name" value="DNAJ HOMOLOG SUBFAMILY C MEMBER 9"/>
    <property type="match status" value="1"/>
</dbReference>
<dbReference type="InterPro" id="IPR056453">
    <property type="entry name" value="HTH_DNAJC9"/>
</dbReference>
<dbReference type="Gene3D" id="1.10.287.110">
    <property type="entry name" value="DnaJ domain"/>
    <property type="match status" value="1"/>
</dbReference>
<proteinExistence type="predicted"/>
<dbReference type="GO" id="GO:0005634">
    <property type="term" value="C:nucleus"/>
    <property type="evidence" value="ECO:0007669"/>
    <property type="project" value="TreeGrafter"/>
</dbReference>